<evidence type="ECO:0000313" key="18">
    <source>
        <dbReference type="EMBL" id="KAG0565826.1"/>
    </source>
</evidence>
<reference evidence="18" key="1">
    <citation type="submission" date="2020-06" db="EMBL/GenBank/DDBJ databases">
        <title>WGS assembly of Ceratodon purpureus strain R40.</title>
        <authorList>
            <person name="Carey S.B."/>
            <person name="Jenkins J."/>
            <person name="Shu S."/>
            <person name="Lovell J.T."/>
            <person name="Sreedasyam A."/>
            <person name="Maumus F."/>
            <person name="Tiley G.P."/>
            <person name="Fernandez-Pozo N."/>
            <person name="Barry K."/>
            <person name="Chen C."/>
            <person name="Wang M."/>
            <person name="Lipzen A."/>
            <person name="Daum C."/>
            <person name="Saski C.A."/>
            <person name="Payton A.C."/>
            <person name="Mcbreen J.C."/>
            <person name="Conrad R.E."/>
            <person name="Kollar L.M."/>
            <person name="Olsson S."/>
            <person name="Huttunen S."/>
            <person name="Landis J.B."/>
            <person name="Wickett N.J."/>
            <person name="Johnson M.G."/>
            <person name="Rensing S.A."/>
            <person name="Grimwood J."/>
            <person name="Schmutz J."/>
            <person name="Mcdaniel S.F."/>
        </authorList>
    </citation>
    <scope>NUCLEOTIDE SEQUENCE</scope>
    <source>
        <strain evidence="18">R40</strain>
    </source>
</reference>
<evidence type="ECO:0000256" key="16">
    <source>
        <dbReference type="SAM" id="SignalP"/>
    </source>
</evidence>
<dbReference type="GO" id="GO:0005524">
    <property type="term" value="F:ATP binding"/>
    <property type="evidence" value="ECO:0007669"/>
    <property type="project" value="UniProtKB-UniRule"/>
</dbReference>
<dbReference type="PROSITE" id="PS00108">
    <property type="entry name" value="PROTEIN_KINASE_ST"/>
    <property type="match status" value="1"/>
</dbReference>
<gene>
    <name evidence="18" type="ORF">KC19_7G016700</name>
</gene>
<dbReference type="CDD" id="cd14066">
    <property type="entry name" value="STKc_IRAK"/>
    <property type="match status" value="1"/>
</dbReference>
<dbReference type="InterPro" id="IPR000719">
    <property type="entry name" value="Prot_kinase_dom"/>
</dbReference>
<dbReference type="Pfam" id="PF00069">
    <property type="entry name" value="Pkinase"/>
    <property type="match status" value="1"/>
</dbReference>
<dbReference type="Gene3D" id="1.10.510.10">
    <property type="entry name" value="Transferase(Phosphotransferase) domain 1"/>
    <property type="match status" value="1"/>
</dbReference>
<evidence type="ECO:0000256" key="5">
    <source>
        <dbReference type="ARBA" id="ARBA00022692"/>
    </source>
</evidence>
<evidence type="ECO:0000256" key="2">
    <source>
        <dbReference type="ARBA" id="ARBA00022527"/>
    </source>
</evidence>
<evidence type="ECO:0000256" key="10">
    <source>
        <dbReference type="ARBA" id="ARBA00022840"/>
    </source>
</evidence>
<evidence type="ECO:0000256" key="11">
    <source>
        <dbReference type="ARBA" id="ARBA00022989"/>
    </source>
</evidence>
<keyword evidence="6 16" id="KW-0732">Signal</keyword>
<sequence>MAILMLMLIICAGYLDFAFSQAVVETQLNVQWNALFTLQAAWNRTPDPQTNLNGWSDKITAIQSNQTDPCPFDDVNIANHRPWRGVQCLRLLSDNSTKLNPRNITRIIGLTLRDASLTGSLPATIGDLSPLVTLALTGNPNLTGPIPVELFKLSDSLSTLELSDNGLTQTIPPELTRLSILHRIDLSSNQFTGQFPNFTNMVSLQTLLLAHNHLGGNLSPYDFSRLNQLVTLDLSDNEFTGPLPDLSTNPTLHTLNLSWNQFTAHSSELSATLLNGTISKSVRVIDLSSNRLSGPFPSLVDPLHGSLEELYLDNNSFSGTLDIASIIHSYEISATQFANNLKTISVIGNNISNVIYSPSTIFTTSIRFFLQGNPYCNTGTQDDGTRCYCNQICIPLQEQSNLSTKNVIAIALATSAALIILVVLLALYLHRKSYNRQRYLLLQVQEKCEEYDVKPTIYTYRELQTATRNFDQDMKLGEGGYGAVYKGILPNKNVVAVKRLYTGKSKQGMDDFLNEMVLISGMKHRNLVKLRGCCLREKERLLVYEYVDNHDLDWVLLERKGDIVSWPKRISICLGVAHGLHYLHALATPRIIHRDIKASNILLDSSLDPKIADFGLALLFPEEQSHIMTVHVAGTKGYLAPEYASMGQLSEKVDVYSFGVLILEIIAGRKNIDNKLPPDQIFLPNWAKRLHREGRLTDLIDPEIHLNDEETSEAQRVIYTALLCLQNSEELRPTMARVVSMLQGDLGTESFNFDDIFASEYASSRSSSSSSRSTTLSYPLESFTATTNLTTVPEESNEVPLIKSSSSYHVIDMKRITAGSRSSTSNLSSGVVSDVDLHHKAVIAR</sequence>
<evidence type="ECO:0000256" key="14">
    <source>
        <dbReference type="PROSITE-ProRule" id="PRU10141"/>
    </source>
</evidence>
<keyword evidence="5 15" id="KW-0812">Transmembrane</keyword>
<feature type="transmembrane region" description="Helical" evidence="15">
    <location>
        <begin position="407"/>
        <end position="429"/>
    </location>
</feature>
<comment type="caution">
    <text evidence="18">The sequence shown here is derived from an EMBL/GenBank/DDBJ whole genome shotgun (WGS) entry which is preliminary data.</text>
</comment>
<keyword evidence="3" id="KW-0433">Leucine-rich repeat</keyword>
<keyword evidence="9" id="KW-0418">Kinase</keyword>
<dbReference type="SUPFAM" id="SSF52058">
    <property type="entry name" value="L domain-like"/>
    <property type="match status" value="1"/>
</dbReference>
<evidence type="ECO:0000256" key="4">
    <source>
        <dbReference type="ARBA" id="ARBA00022679"/>
    </source>
</evidence>
<evidence type="ECO:0000256" key="12">
    <source>
        <dbReference type="ARBA" id="ARBA00023136"/>
    </source>
</evidence>
<dbReference type="AlphaFoldDB" id="A0A8T0H1R8"/>
<dbReference type="InterPro" id="IPR001611">
    <property type="entry name" value="Leu-rich_rpt"/>
</dbReference>
<dbReference type="Gene3D" id="3.30.200.20">
    <property type="entry name" value="Phosphorylase Kinase, domain 1"/>
    <property type="match status" value="1"/>
</dbReference>
<feature type="binding site" evidence="14">
    <location>
        <position position="498"/>
    </location>
    <ligand>
        <name>ATP</name>
        <dbReference type="ChEBI" id="CHEBI:30616"/>
    </ligand>
</feature>
<evidence type="ECO:0000313" key="19">
    <source>
        <dbReference type="Proteomes" id="UP000822688"/>
    </source>
</evidence>
<dbReference type="SUPFAM" id="SSF56112">
    <property type="entry name" value="Protein kinase-like (PK-like)"/>
    <property type="match status" value="1"/>
</dbReference>
<keyword evidence="11 15" id="KW-1133">Transmembrane helix</keyword>
<keyword evidence="19" id="KW-1185">Reference proteome</keyword>
<dbReference type="GO" id="GO:0016020">
    <property type="term" value="C:membrane"/>
    <property type="evidence" value="ECO:0007669"/>
    <property type="project" value="UniProtKB-SubCell"/>
</dbReference>
<keyword evidence="4" id="KW-0808">Transferase</keyword>
<dbReference type="EMBL" id="CM026428">
    <property type="protein sequence ID" value="KAG0565826.1"/>
    <property type="molecule type" value="Genomic_DNA"/>
</dbReference>
<dbReference type="PANTHER" id="PTHR48006:SF34">
    <property type="entry name" value="OS08G0203700 PROTEIN"/>
    <property type="match status" value="1"/>
</dbReference>
<keyword evidence="13" id="KW-0325">Glycoprotein</keyword>
<dbReference type="FunFam" id="3.80.10.10:FF:000041">
    <property type="entry name" value="LRR receptor-like serine/threonine-protein kinase ERECTA"/>
    <property type="match status" value="1"/>
</dbReference>
<proteinExistence type="predicted"/>
<dbReference type="FunFam" id="1.10.510.10:FF:000590">
    <property type="entry name" value="PR5-like receptor kinase"/>
    <property type="match status" value="1"/>
</dbReference>
<evidence type="ECO:0000259" key="17">
    <source>
        <dbReference type="PROSITE" id="PS50011"/>
    </source>
</evidence>
<dbReference type="PROSITE" id="PS50011">
    <property type="entry name" value="PROTEIN_KINASE_DOM"/>
    <property type="match status" value="1"/>
</dbReference>
<dbReference type="InterPro" id="IPR032675">
    <property type="entry name" value="LRR_dom_sf"/>
</dbReference>
<feature type="chain" id="PRO_5035904143" description="Protein kinase domain-containing protein" evidence="16">
    <location>
        <begin position="21"/>
        <end position="845"/>
    </location>
</feature>
<evidence type="ECO:0000256" key="3">
    <source>
        <dbReference type="ARBA" id="ARBA00022614"/>
    </source>
</evidence>
<evidence type="ECO:0000256" key="6">
    <source>
        <dbReference type="ARBA" id="ARBA00022729"/>
    </source>
</evidence>
<dbReference type="InterPro" id="IPR051824">
    <property type="entry name" value="LRR_Rcpt-Like_S/T_Kinase"/>
</dbReference>
<dbReference type="InterPro" id="IPR008271">
    <property type="entry name" value="Ser/Thr_kinase_AS"/>
</dbReference>
<evidence type="ECO:0000256" key="9">
    <source>
        <dbReference type="ARBA" id="ARBA00022777"/>
    </source>
</evidence>
<dbReference type="FunFam" id="3.30.200.20:FF:000177">
    <property type="entry name" value="Cysteine-rich receptor-like protein kinase 2"/>
    <property type="match status" value="1"/>
</dbReference>
<dbReference type="PROSITE" id="PS00107">
    <property type="entry name" value="PROTEIN_KINASE_ATP"/>
    <property type="match status" value="1"/>
</dbReference>
<feature type="signal peptide" evidence="16">
    <location>
        <begin position="1"/>
        <end position="20"/>
    </location>
</feature>
<accession>A0A8T0H1R8</accession>
<comment type="subcellular location">
    <subcellularLocation>
        <location evidence="1">Membrane</location>
        <topology evidence="1">Single-pass type I membrane protein</topology>
    </subcellularLocation>
</comment>
<evidence type="ECO:0000256" key="8">
    <source>
        <dbReference type="ARBA" id="ARBA00022741"/>
    </source>
</evidence>
<evidence type="ECO:0000256" key="15">
    <source>
        <dbReference type="SAM" id="Phobius"/>
    </source>
</evidence>
<dbReference type="Pfam" id="PF00560">
    <property type="entry name" value="LRR_1"/>
    <property type="match status" value="2"/>
</dbReference>
<dbReference type="InterPro" id="IPR011009">
    <property type="entry name" value="Kinase-like_dom_sf"/>
</dbReference>
<dbReference type="SMART" id="SM00220">
    <property type="entry name" value="S_TKc"/>
    <property type="match status" value="1"/>
</dbReference>
<feature type="domain" description="Protein kinase" evidence="17">
    <location>
        <begin position="470"/>
        <end position="751"/>
    </location>
</feature>
<protein>
    <recommendedName>
        <fullName evidence="17">Protein kinase domain-containing protein</fullName>
    </recommendedName>
</protein>
<name>A0A8T0H1R8_CERPU</name>
<dbReference type="Gene3D" id="3.80.10.10">
    <property type="entry name" value="Ribonuclease Inhibitor"/>
    <property type="match status" value="3"/>
</dbReference>
<organism evidence="18 19">
    <name type="scientific">Ceratodon purpureus</name>
    <name type="common">Fire moss</name>
    <name type="synonym">Dicranum purpureum</name>
    <dbReference type="NCBI Taxonomy" id="3225"/>
    <lineage>
        <taxon>Eukaryota</taxon>
        <taxon>Viridiplantae</taxon>
        <taxon>Streptophyta</taxon>
        <taxon>Embryophyta</taxon>
        <taxon>Bryophyta</taxon>
        <taxon>Bryophytina</taxon>
        <taxon>Bryopsida</taxon>
        <taxon>Dicranidae</taxon>
        <taxon>Pseudoditrichales</taxon>
        <taxon>Ditrichaceae</taxon>
        <taxon>Ceratodon</taxon>
    </lineage>
</organism>
<evidence type="ECO:0000256" key="13">
    <source>
        <dbReference type="ARBA" id="ARBA00023180"/>
    </source>
</evidence>
<evidence type="ECO:0000256" key="7">
    <source>
        <dbReference type="ARBA" id="ARBA00022737"/>
    </source>
</evidence>
<evidence type="ECO:0000256" key="1">
    <source>
        <dbReference type="ARBA" id="ARBA00004479"/>
    </source>
</evidence>
<dbReference type="GO" id="GO:0004674">
    <property type="term" value="F:protein serine/threonine kinase activity"/>
    <property type="evidence" value="ECO:0007669"/>
    <property type="project" value="UniProtKB-KW"/>
</dbReference>
<keyword evidence="12 15" id="KW-0472">Membrane</keyword>
<keyword evidence="2" id="KW-0723">Serine/threonine-protein kinase</keyword>
<dbReference type="Proteomes" id="UP000822688">
    <property type="component" value="Chromosome 7"/>
</dbReference>
<keyword evidence="7" id="KW-0677">Repeat</keyword>
<keyword evidence="8 14" id="KW-0547">Nucleotide-binding</keyword>
<dbReference type="InterPro" id="IPR017441">
    <property type="entry name" value="Protein_kinase_ATP_BS"/>
</dbReference>
<keyword evidence="10 14" id="KW-0067">ATP-binding</keyword>
<dbReference type="PANTHER" id="PTHR48006">
    <property type="entry name" value="LEUCINE-RICH REPEAT-CONTAINING PROTEIN DDB_G0281931-RELATED"/>
    <property type="match status" value="1"/>
</dbReference>